<dbReference type="EMBL" id="UOFE01000023">
    <property type="protein sequence ID" value="VAW51982.1"/>
    <property type="molecule type" value="Genomic_DNA"/>
</dbReference>
<reference evidence="2" key="1">
    <citation type="submission" date="2018-06" db="EMBL/GenBank/DDBJ databases">
        <authorList>
            <person name="Zhirakovskaya E."/>
        </authorList>
    </citation>
    <scope>NUCLEOTIDE SEQUENCE</scope>
</reference>
<keyword evidence="1" id="KW-0812">Transmembrane</keyword>
<protein>
    <submittedName>
        <fullName evidence="2">Uncharacterized protein</fullName>
    </submittedName>
</protein>
<dbReference type="AlphaFoldDB" id="A0A3B0WKY0"/>
<organism evidence="2">
    <name type="scientific">hydrothermal vent metagenome</name>
    <dbReference type="NCBI Taxonomy" id="652676"/>
    <lineage>
        <taxon>unclassified sequences</taxon>
        <taxon>metagenomes</taxon>
        <taxon>ecological metagenomes</taxon>
    </lineage>
</organism>
<evidence type="ECO:0000256" key="1">
    <source>
        <dbReference type="SAM" id="Phobius"/>
    </source>
</evidence>
<keyword evidence="1" id="KW-1133">Transmembrane helix</keyword>
<keyword evidence="1" id="KW-0472">Membrane</keyword>
<name>A0A3B0WKY0_9ZZZZ</name>
<evidence type="ECO:0000313" key="2">
    <source>
        <dbReference type="EMBL" id="VAW51982.1"/>
    </source>
</evidence>
<accession>A0A3B0WKY0</accession>
<gene>
    <name evidence="2" type="ORF">MNBD_GAMMA05-2031</name>
</gene>
<sequence length="36" mass="4281">MSENDNKEKVPNDFAIGLVTFIVFIIFMTAWMYFFT</sequence>
<proteinExistence type="predicted"/>
<feature type="transmembrane region" description="Helical" evidence="1">
    <location>
        <begin position="14"/>
        <end position="35"/>
    </location>
</feature>